<dbReference type="Gene3D" id="3.50.7.10">
    <property type="entry name" value="GroEL"/>
    <property type="match status" value="1"/>
</dbReference>
<dbReference type="GO" id="GO:0010008">
    <property type="term" value="C:endosome membrane"/>
    <property type="evidence" value="ECO:0007669"/>
    <property type="project" value="TreeGrafter"/>
</dbReference>
<evidence type="ECO:0000256" key="3">
    <source>
        <dbReference type="ARBA" id="ARBA00022741"/>
    </source>
</evidence>
<dbReference type="GO" id="GO:0046854">
    <property type="term" value="P:phosphatidylinositol phosphate biosynthetic process"/>
    <property type="evidence" value="ECO:0007669"/>
    <property type="project" value="TreeGrafter"/>
</dbReference>
<dbReference type="FunFam" id="3.30.800.10:FF:000010">
    <property type="entry name" value="Putative 1-phosphatidylinositol-3-phosphate 5-kinase FAB1C"/>
    <property type="match status" value="1"/>
</dbReference>
<dbReference type="PANTHER" id="PTHR45748:SF14">
    <property type="entry name" value="1-PHOSPHATIDYLINOSITOL-3-PHOSPHATE 5-KINASE FAB1C-RELATED"/>
    <property type="match status" value="1"/>
</dbReference>
<sequence>MGVVDFSVLGALQKVRSFVAGPTPVEAADGRPAATPMSGSGGPSPADSPPPVAARSGGRRAIALRRQISSPQLLRCRAVSRAYDDDDCEPGVQFFAPGNDFLHDFSDTDSVSVSTPNGINRSLTPSPLESPTWMVKQNDSLSRSRKNGGFIPDPPGYGTTASVGSDGPVEQMNGSITDSSGEGSKTQNLVDFGADIWCPPPPEDEDDDIESRLFGFDDEDDSVGDSSGLLRGSFRTNKITGVDGITNISQKEGQKNAVLGHFRALVAQLLKAEGVDLGTEDGPKNWLDIVSSLTWQAASYVRPDTKKGGSMDPTDYVKVKCIASGDPSDSNFVRGVVCSKNVKHKRMVSEHRNAKLLILGGALEYHRVPNKLASIDRILEQEKEHLKMVVGKIESRRPNVVLVEKSASSSAQELFSKDISLVLNVKRPLLDRISRCTGAQIASSVDSIASARLGHCEMFKVQKVTEFSSAKQTNRRSTKTLMFFEGCPWRLGCTVLLRGSCREELKRIKHAVQLAVFAAYHLSLETSFFADEGATLPKFPSRHVAVEPDMRNCTDNNSAALATVGMPPHGHGCRSEQGKLSQATMVNMIENISISPSSLPSNEEAHGFMGNSEHTETEYYVDHLNSCKHCESRAPGSCSRHETPMQPQDLYNFAKLAAKVHRDELPVKNYQHVDHWNNKLLDDCHSADQHDLNEFPGEYFSGTDNHQSILVSLSSTCIPKGLVCERSQLFRIKFYGSFDKPLGRYLREDLFDQAYCCQSCKEPSESHIRCYTHQHGSLTISVRRLRSRKLPGEHDGRIWMWHRCLKCEPKDGVPPATRRIIMSDAAWGLSFGKFLELSFSNHATANRVASCGHSLQRDCLRFYGYGNMVAFFRYSPVDILSVNLPPSILDFNCRNPQEWLKRVAIEIFGKMESLHVEVSEFLHRTERNIVTEDEPVKEGVQRQIIEMKDLLKLERNEYEVLLLPVIRESRSPMQASIDSLELNRLRRGLLLDAYIWDRRLCHVDSLVKTHGHVSKISSDNLDILLYTRLKEWKADLFRGNIEIGKSLGSPSKSLLSREGHLNDNECSVAHANLQTCLVDHPVDGAEDLDKVYSKFTEGKKWPVTEPSNDMEPVERLPSLASIFSDNIDLAWTGSSDLQYDLPQAFTKIEENGSFNLDSSNYRNLVAPVRIHSFNSTMGLRQRERTGLAPTSLHLSSFKSAELFGDTTSILKDPMPNMRRACSQRSPGVLEKLNVVLARTPTYVSSASNIIDDGARLLLPQIGYESDIVVAVYDDEPTSIVSYAMTSEEYVRQVTRRLNSNLSFSHLSNNTEFGSHGLEGSPPSQEEHLDSKGTHFKFSFDDESPISPDKTKFSVICYFERHFAALRKKCCPKDIDYIRSLSRCKRWNAQGGKSNVYFAKTMDERFIIKQVTRTELESFVEFAPQYFKYLMESLTSGSPTCLAKIVGLYQVSVKSLKAGKEVKMDIMVMENLFFERKISRVYDLKGSLRSRYTSGDSKVLLDSNLLEALHTKPIFLGSKAKRRLERAVWNDTSFLALADVMDYSLLVGIDEEKKELVIGIIDYLRQYTWDKQLETWVKASGILGGPKNESPTVISPMQYKKRFRKAMSKYFLTVPDQWSS</sequence>
<feature type="region of interest" description="Disordered" evidence="9">
    <location>
        <begin position="113"/>
        <end position="167"/>
    </location>
</feature>
<feature type="region of interest" description="Disordered" evidence="9">
    <location>
        <begin position="21"/>
        <end position="58"/>
    </location>
</feature>
<dbReference type="GO" id="GO:0000285">
    <property type="term" value="F:1-phosphatidylinositol-3-phosphate 5-kinase activity"/>
    <property type="evidence" value="ECO:0007669"/>
    <property type="project" value="UniProtKB-EC"/>
</dbReference>
<evidence type="ECO:0000313" key="12">
    <source>
        <dbReference type="Proteomes" id="UP000823388"/>
    </source>
</evidence>
<dbReference type="InterPro" id="IPR044769">
    <property type="entry name" value="PIKfyve_PIPKc"/>
</dbReference>
<keyword evidence="3 8" id="KW-0547">Nucleotide-binding</keyword>
<dbReference type="PROSITE" id="PS51455">
    <property type="entry name" value="PIPK"/>
    <property type="match status" value="1"/>
</dbReference>
<dbReference type="Pfam" id="PF01504">
    <property type="entry name" value="PIP5K"/>
    <property type="match status" value="1"/>
</dbReference>
<evidence type="ECO:0000256" key="7">
    <source>
        <dbReference type="ARBA" id="ARBA00077223"/>
    </source>
</evidence>
<proteinExistence type="predicted"/>
<evidence type="ECO:0000256" key="4">
    <source>
        <dbReference type="ARBA" id="ARBA00022777"/>
    </source>
</evidence>
<dbReference type="SMART" id="SM00330">
    <property type="entry name" value="PIPKc"/>
    <property type="match status" value="1"/>
</dbReference>
<dbReference type="EMBL" id="CM029048">
    <property type="protein sequence ID" value="KAG2578838.1"/>
    <property type="molecule type" value="Genomic_DNA"/>
</dbReference>
<dbReference type="Pfam" id="PF00118">
    <property type="entry name" value="Cpn60_TCP1"/>
    <property type="match status" value="1"/>
</dbReference>
<organism evidence="11 12">
    <name type="scientific">Panicum virgatum</name>
    <name type="common">Blackwell switchgrass</name>
    <dbReference type="NCBI Taxonomy" id="38727"/>
    <lineage>
        <taxon>Eukaryota</taxon>
        <taxon>Viridiplantae</taxon>
        <taxon>Streptophyta</taxon>
        <taxon>Embryophyta</taxon>
        <taxon>Tracheophyta</taxon>
        <taxon>Spermatophyta</taxon>
        <taxon>Magnoliopsida</taxon>
        <taxon>Liliopsida</taxon>
        <taxon>Poales</taxon>
        <taxon>Poaceae</taxon>
        <taxon>PACMAD clade</taxon>
        <taxon>Panicoideae</taxon>
        <taxon>Panicodae</taxon>
        <taxon>Paniceae</taxon>
        <taxon>Panicinae</taxon>
        <taxon>Panicum</taxon>
        <taxon>Panicum sect. Hiantes</taxon>
    </lineage>
</organism>
<dbReference type="FunFam" id="3.30.810.10:FF:000001">
    <property type="entry name" value="1-phosphatidylinositol 3-phosphate 5-kinase FAB1"/>
    <property type="match status" value="1"/>
</dbReference>
<dbReference type="InterPro" id="IPR027409">
    <property type="entry name" value="GroEL-like_apical_dom_sf"/>
</dbReference>
<feature type="domain" description="PIPK" evidence="10">
    <location>
        <begin position="1289"/>
        <end position="1610"/>
    </location>
</feature>
<comment type="subunit">
    <text evidence="6">Component of the PI(3,5)P2 regulatory complex at least composed of ATG18, SAC/FIG4, FAB1 and VAC14.</text>
</comment>
<evidence type="ECO:0000256" key="9">
    <source>
        <dbReference type="SAM" id="MobiDB-lite"/>
    </source>
</evidence>
<dbReference type="FunFam" id="3.50.7.10:FF:000007">
    <property type="entry name" value="1-phosphatidylinositol 3-phosphate 5-kinase isoform X1"/>
    <property type="match status" value="1"/>
</dbReference>
<dbReference type="InterPro" id="IPR027483">
    <property type="entry name" value="PInositol-4-P-4/5-kinase_C_sf"/>
</dbReference>
<dbReference type="InterPro" id="IPR027484">
    <property type="entry name" value="PInositol-4-P-5-kinase_N"/>
</dbReference>
<dbReference type="GO" id="GO:0005524">
    <property type="term" value="F:ATP binding"/>
    <property type="evidence" value="ECO:0007669"/>
    <property type="project" value="UniProtKB-UniRule"/>
</dbReference>
<dbReference type="EC" id="2.7.1.150" evidence="1"/>
<accession>A0A8T0R0Y8</accession>
<evidence type="ECO:0000256" key="8">
    <source>
        <dbReference type="PROSITE-ProRule" id="PRU00781"/>
    </source>
</evidence>
<feature type="compositionally biased region" description="Polar residues" evidence="9">
    <location>
        <begin position="116"/>
        <end position="141"/>
    </location>
</feature>
<dbReference type="CDD" id="cd03334">
    <property type="entry name" value="Fab1_TCP"/>
    <property type="match status" value="1"/>
</dbReference>
<dbReference type="SUPFAM" id="SSF52029">
    <property type="entry name" value="GroEL apical domain-like"/>
    <property type="match status" value="1"/>
</dbReference>
<gene>
    <name evidence="11" type="ORF">PVAP13_6NG134600</name>
</gene>
<evidence type="ECO:0000256" key="1">
    <source>
        <dbReference type="ARBA" id="ARBA00012009"/>
    </source>
</evidence>
<dbReference type="PANTHER" id="PTHR45748">
    <property type="entry name" value="1-PHOSPHATIDYLINOSITOL 3-PHOSPHATE 5-KINASE-RELATED"/>
    <property type="match status" value="1"/>
</dbReference>
<keyword evidence="4 8" id="KW-0418">Kinase</keyword>
<evidence type="ECO:0000256" key="5">
    <source>
        <dbReference type="ARBA" id="ARBA00022840"/>
    </source>
</evidence>
<dbReference type="InterPro" id="IPR002498">
    <property type="entry name" value="PInositol-4-P-4/5-kinase_core"/>
</dbReference>
<name>A0A8T0R0Y8_PANVG</name>
<keyword evidence="5 8" id="KW-0067">ATP-binding</keyword>
<keyword evidence="2 8" id="KW-0808">Transferase</keyword>
<dbReference type="InterPro" id="IPR002423">
    <property type="entry name" value="Cpn60/GroEL/TCP-1"/>
</dbReference>
<keyword evidence="12" id="KW-1185">Reference proteome</keyword>
<dbReference type="Proteomes" id="UP000823388">
    <property type="component" value="Chromosome 6N"/>
</dbReference>
<dbReference type="OrthoDB" id="158357at2759"/>
<evidence type="ECO:0000256" key="6">
    <source>
        <dbReference type="ARBA" id="ARBA00023464"/>
    </source>
</evidence>
<dbReference type="Gene3D" id="3.30.800.10">
    <property type="entry name" value="Phosphatidylinositol Phosphate Kinase II Beta"/>
    <property type="match status" value="1"/>
</dbReference>
<dbReference type="CDD" id="cd17300">
    <property type="entry name" value="PIPKc_PIKfyve"/>
    <property type="match status" value="1"/>
</dbReference>
<evidence type="ECO:0000313" key="11">
    <source>
        <dbReference type="EMBL" id="KAG2578838.1"/>
    </source>
</evidence>
<protein>
    <recommendedName>
        <fullName evidence="1">1-phosphatidylinositol-3-phosphate 5-kinase</fullName>
        <ecNumber evidence="1">2.7.1.150</ecNumber>
    </recommendedName>
    <alternativeName>
        <fullName evidence="7">Phosphatidylinositol 3-phosphate 5-kinase type III</fullName>
    </alternativeName>
</protein>
<comment type="caution">
    <text evidence="11">The sequence shown here is derived from an EMBL/GenBank/DDBJ whole genome shotgun (WGS) entry which is preliminary data.</text>
</comment>
<evidence type="ECO:0000259" key="10">
    <source>
        <dbReference type="PROSITE" id="PS51455"/>
    </source>
</evidence>
<dbReference type="SUPFAM" id="SSF56104">
    <property type="entry name" value="SAICAR synthase-like"/>
    <property type="match status" value="1"/>
</dbReference>
<evidence type="ECO:0000256" key="2">
    <source>
        <dbReference type="ARBA" id="ARBA00022679"/>
    </source>
</evidence>
<reference evidence="11" key="1">
    <citation type="submission" date="2020-05" db="EMBL/GenBank/DDBJ databases">
        <title>WGS assembly of Panicum virgatum.</title>
        <authorList>
            <person name="Lovell J.T."/>
            <person name="Jenkins J."/>
            <person name="Shu S."/>
            <person name="Juenger T.E."/>
            <person name="Schmutz J."/>
        </authorList>
    </citation>
    <scope>NUCLEOTIDE SEQUENCE</scope>
    <source>
        <strain evidence="11">AP13</strain>
    </source>
</reference>
<dbReference type="Gene3D" id="3.30.810.10">
    <property type="entry name" value="2-Layer Sandwich"/>
    <property type="match status" value="1"/>
</dbReference>